<keyword evidence="1" id="KW-0472">Membrane</keyword>
<feature type="transmembrane region" description="Helical" evidence="1">
    <location>
        <begin position="158"/>
        <end position="187"/>
    </location>
</feature>
<feature type="transmembrane region" description="Helical" evidence="1">
    <location>
        <begin position="40"/>
        <end position="71"/>
    </location>
</feature>
<reference evidence="2" key="1">
    <citation type="submission" date="2020-05" db="EMBL/GenBank/DDBJ databases">
        <title>Mycena genomes resolve the evolution of fungal bioluminescence.</title>
        <authorList>
            <person name="Tsai I.J."/>
        </authorList>
    </citation>
    <scope>NUCLEOTIDE SEQUENCE</scope>
    <source>
        <strain evidence="2">110903Hualien_Pintung</strain>
    </source>
</reference>
<dbReference type="EMBL" id="JACAZE010000009">
    <property type="protein sequence ID" value="KAF7305966.1"/>
    <property type="molecule type" value="Genomic_DNA"/>
</dbReference>
<evidence type="ECO:0000313" key="3">
    <source>
        <dbReference type="Proteomes" id="UP000613580"/>
    </source>
</evidence>
<keyword evidence="1" id="KW-0812">Transmembrane</keyword>
<feature type="transmembrane region" description="Helical" evidence="1">
    <location>
        <begin position="121"/>
        <end position="146"/>
    </location>
</feature>
<accession>A0A8H6SWH6</accession>
<sequence length="375" mass="41801">MYYNFYLTVNTFVFGAYSVLVFLTIRLFRQRGLRATSSRVLLTLSISMYLVTTGFWAYSVAFVVGATQNYIDPTNREWTNFFSRVTTPFKLWNAIVLVNINISDGIVIWRAWVLCRRNRRLFVLIPSIFLLFTVSATSGLITLRIFEVATSPFSDKSLVNYVISVLQLCNMTTSLLSNISATAIIGVEARAHRRVVQHSLKRTKTTAIGILFFLLETGGLYCVNGVISIISQLIRLPYGTLNDLLLGVIIQFAGAYAPAILLLVNARMSQSGAETEALDSLPTMASIVAQSSKPHENLFRVPASGRGGKTPVLSMLQFTGMSSLELEDIFSRYSPTAETTRSTVLNFSRETPQDMHSGLNLGEENAHCMRDFDYV</sequence>
<comment type="caution">
    <text evidence="2">The sequence shown here is derived from an EMBL/GenBank/DDBJ whole genome shotgun (WGS) entry which is preliminary data.</text>
</comment>
<evidence type="ECO:0000256" key="1">
    <source>
        <dbReference type="SAM" id="Phobius"/>
    </source>
</evidence>
<feature type="transmembrane region" description="Helical" evidence="1">
    <location>
        <begin position="208"/>
        <end position="232"/>
    </location>
</feature>
<gene>
    <name evidence="2" type="ORF">HMN09_00751100</name>
</gene>
<dbReference type="AlphaFoldDB" id="A0A8H6SWH6"/>
<feature type="transmembrane region" description="Helical" evidence="1">
    <location>
        <begin position="6"/>
        <end position="28"/>
    </location>
</feature>
<dbReference type="Proteomes" id="UP000613580">
    <property type="component" value="Unassembled WGS sequence"/>
</dbReference>
<name>A0A8H6SWH6_MYCCL</name>
<feature type="transmembrane region" description="Helical" evidence="1">
    <location>
        <begin position="244"/>
        <end position="264"/>
    </location>
</feature>
<proteinExistence type="predicted"/>
<dbReference type="OrthoDB" id="3259206at2759"/>
<protein>
    <submittedName>
        <fullName evidence="2">Uncharacterized protein</fullName>
    </submittedName>
</protein>
<keyword evidence="3" id="KW-1185">Reference proteome</keyword>
<keyword evidence="1" id="KW-1133">Transmembrane helix</keyword>
<organism evidence="2 3">
    <name type="scientific">Mycena chlorophos</name>
    <name type="common">Agaric fungus</name>
    <name type="synonym">Agaricus chlorophos</name>
    <dbReference type="NCBI Taxonomy" id="658473"/>
    <lineage>
        <taxon>Eukaryota</taxon>
        <taxon>Fungi</taxon>
        <taxon>Dikarya</taxon>
        <taxon>Basidiomycota</taxon>
        <taxon>Agaricomycotina</taxon>
        <taxon>Agaricomycetes</taxon>
        <taxon>Agaricomycetidae</taxon>
        <taxon>Agaricales</taxon>
        <taxon>Marasmiineae</taxon>
        <taxon>Mycenaceae</taxon>
        <taxon>Mycena</taxon>
    </lineage>
</organism>
<evidence type="ECO:0000313" key="2">
    <source>
        <dbReference type="EMBL" id="KAF7305966.1"/>
    </source>
</evidence>
<feature type="transmembrane region" description="Helical" evidence="1">
    <location>
        <begin position="91"/>
        <end position="109"/>
    </location>
</feature>